<dbReference type="STRING" id="1095629.A0A0C9XZ41"/>
<sequence>MMETFPAEPLTLSDISYDILEHILYQVNRGSKPLKDFANIRLACRRLNQVVEPLFFRHLVINCDSHYFSITQVKTQLAALANKQCPASRYTKQLIIYSLSHAYKGRPDLGNAVEENFMFAELDKYIKSALDALVSLKSVSWHFRNTDPYEVVVASLSALPLLKDFCIKFGGQRPNPFLLALRKFSGLEKLTLRNEYNKIFLPSEIIDDLAQVIANSPLLSHLEANVDFSKTSVSFHEFLRLVSKQELSPGKRPLTHLALGRVKLSVDATTLPFLRFLTSLDISTSSGELNSELWKGLKDARIRLPNPKTDIVTSTFIDYLTSYSGLQKLTLNLRIIPHDTELGTTEQVHDLFHLALPRHEDSLTVLSINAGSAMRWCICPDFLSPLYTCQNLVKLGWSVFLRVAHDTDSVESFGVRDMIASVTFLFLKPVGPMTHSWDFDGPDSIRRYEDGWRKSVVDNLASFKTSDPERYAFQVTCFGRFFELLPDPVEVGKYGYTLMT</sequence>
<accession>A0A0C9XZ41</accession>
<reference evidence="1 2" key="1">
    <citation type="submission" date="2014-04" db="EMBL/GenBank/DDBJ databases">
        <authorList>
            <consortium name="DOE Joint Genome Institute"/>
            <person name="Kuo A."/>
            <person name="Kohler A."/>
            <person name="Nagy L.G."/>
            <person name="Floudas D."/>
            <person name="Copeland A."/>
            <person name="Barry K.W."/>
            <person name="Cichocki N."/>
            <person name="Veneault-Fourrey C."/>
            <person name="LaButti K."/>
            <person name="Lindquist E.A."/>
            <person name="Lipzen A."/>
            <person name="Lundell T."/>
            <person name="Morin E."/>
            <person name="Murat C."/>
            <person name="Sun H."/>
            <person name="Tunlid A."/>
            <person name="Henrissat B."/>
            <person name="Grigoriev I.V."/>
            <person name="Hibbett D.S."/>
            <person name="Martin F."/>
            <person name="Nordberg H.P."/>
            <person name="Cantor M.N."/>
            <person name="Hua S.X."/>
        </authorList>
    </citation>
    <scope>NUCLEOTIDE SEQUENCE [LARGE SCALE GENOMIC DNA]</scope>
    <source>
        <strain evidence="1 2">LaAM-08-1</strain>
    </source>
</reference>
<reference evidence="2" key="2">
    <citation type="submission" date="2015-01" db="EMBL/GenBank/DDBJ databases">
        <title>Evolutionary Origins and Diversification of the Mycorrhizal Mutualists.</title>
        <authorList>
            <consortium name="DOE Joint Genome Institute"/>
            <consortium name="Mycorrhizal Genomics Consortium"/>
            <person name="Kohler A."/>
            <person name="Kuo A."/>
            <person name="Nagy L.G."/>
            <person name="Floudas D."/>
            <person name="Copeland A."/>
            <person name="Barry K.W."/>
            <person name="Cichocki N."/>
            <person name="Veneault-Fourrey C."/>
            <person name="LaButti K."/>
            <person name="Lindquist E.A."/>
            <person name="Lipzen A."/>
            <person name="Lundell T."/>
            <person name="Morin E."/>
            <person name="Murat C."/>
            <person name="Riley R."/>
            <person name="Ohm R."/>
            <person name="Sun H."/>
            <person name="Tunlid A."/>
            <person name="Henrissat B."/>
            <person name="Grigoriev I.V."/>
            <person name="Hibbett D.S."/>
            <person name="Martin F."/>
        </authorList>
    </citation>
    <scope>NUCLEOTIDE SEQUENCE [LARGE SCALE GENOMIC DNA]</scope>
    <source>
        <strain evidence="2">LaAM-08-1</strain>
    </source>
</reference>
<organism evidence="1 2">
    <name type="scientific">Laccaria amethystina LaAM-08-1</name>
    <dbReference type="NCBI Taxonomy" id="1095629"/>
    <lineage>
        <taxon>Eukaryota</taxon>
        <taxon>Fungi</taxon>
        <taxon>Dikarya</taxon>
        <taxon>Basidiomycota</taxon>
        <taxon>Agaricomycotina</taxon>
        <taxon>Agaricomycetes</taxon>
        <taxon>Agaricomycetidae</taxon>
        <taxon>Agaricales</taxon>
        <taxon>Agaricineae</taxon>
        <taxon>Hydnangiaceae</taxon>
        <taxon>Laccaria</taxon>
    </lineage>
</organism>
<protein>
    <recommendedName>
        <fullName evidence="3">F-box domain-containing protein</fullName>
    </recommendedName>
</protein>
<evidence type="ECO:0008006" key="3">
    <source>
        <dbReference type="Google" id="ProtNLM"/>
    </source>
</evidence>
<dbReference type="AlphaFoldDB" id="A0A0C9XZ41"/>
<evidence type="ECO:0000313" key="2">
    <source>
        <dbReference type="Proteomes" id="UP000054477"/>
    </source>
</evidence>
<dbReference type="OrthoDB" id="3541472at2759"/>
<dbReference type="HOGENOM" id="CLU_041934_0_0_1"/>
<name>A0A0C9XZ41_9AGAR</name>
<gene>
    <name evidence="1" type="ORF">K443DRAFT_502263</name>
</gene>
<dbReference type="Proteomes" id="UP000054477">
    <property type="component" value="Unassembled WGS sequence"/>
</dbReference>
<keyword evidence="2" id="KW-1185">Reference proteome</keyword>
<dbReference type="EMBL" id="KN838585">
    <property type="protein sequence ID" value="KIK02957.1"/>
    <property type="molecule type" value="Genomic_DNA"/>
</dbReference>
<evidence type="ECO:0000313" key="1">
    <source>
        <dbReference type="EMBL" id="KIK02957.1"/>
    </source>
</evidence>
<proteinExistence type="predicted"/>